<organism evidence="3 4">
    <name type="scientific">Pleurodeles waltl</name>
    <name type="common">Iberian ribbed newt</name>
    <dbReference type="NCBI Taxonomy" id="8319"/>
    <lineage>
        <taxon>Eukaryota</taxon>
        <taxon>Metazoa</taxon>
        <taxon>Chordata</taxon>
        <taxon>Craniata</taxon>
        <taxon>Vertebrata</taxon>
        <taxon>Euteleostomi</taxon>
        <taxon>Amphibia</taxon>
        <taxon>Batrachia</taxon>
        <taxon>Caudata</taxon>
        <taxon>Salamandroidea</taxon>
        <taxon>Salamandridae</taxon>
        <taxon>Pleurodelinae</taxon>
        <taxon>Pleurodeles</taxon>
    </lineage>
</organism>
<dbReference type="AlphaFoldDB" id="A0AAV7RB95"/>
<comment type="caution">
    <text evidence="3">The sequence shown here is derived from an EMBL/GenBank/DDBJ whole genome shotgun (WGS) entry which is preliminary data.</text>
</comment>
<accession>A0AAV7RB95</accession>
<feature type="region of interest" description="Disordered" evidence="1">
    <location>
        <begin position="82"/>
        <end position="102"/>
    </location>
</feature>
<dbReference type="EMBL" id="JANPWB010000009">
    <property type="protein sequence ID" value="KAJ1148661.1"/>
    <property type="molecule type" value="Genomic_DNA"/>
</dbReference>
<feature type="signal peptide" evidence="2">
    <location>
        <begin position="1"/>
        <end position="27"/>
    </location>
</feature>
<keyword evidence="2" id="KW-0732">Signal</keyword>
<protein>
    <submittedName>
        <fullName evidence="3">Uncharacterized protein</fullName>
    </submittedName>
</protein>
<evidence type="ECO:0000256" key="2">
    <source>
        <dbReference type="SAM" id="SignalP"/>
    </source>
</evidence>
<evidence type="ECO:0000256" key="1">
    <source>
        <dbReference type="SAM" id="MobiDB-lite"/>
    </source>
</evidence>
<name>A0AAV7RB95_PLEWA</name>
<proteinExistence type="predicted"/>
<evidence type="ECO:0000313" key="4">
    <source>
        <dbReference type="Proteomes" id="UP001066276"/>
    </source>
</evidence>
<gene>
    <name evidence="3" type="ORF">NDU88_001489</name>
</gene>
<evidence type="ECO:0000313" key="3">
    <source>
        <dbReference type="EMBL" id="KAJ1148661.1"/>
    </source>
</evidence>
<feature type="chain" id="PRO_5043899800" evidence="2">
    <location>
        <begin position="28"/>
        <end position="102"/>
    </location>
</feature>
<keyword evidence="4" id="KW-1185">Reference proteome</keyword>
<dbReference type="Proteomes" id="UP001066276">
    <property type="component" value="Chromosome 5"/>
</dbReference>
<sequence>MCRALQYAAASSCLVFFSVMSLASVGSYKVFSASCKESLVATYVVITQGAAAHHLGTTGLECQQLVALQEEEEDEAIAFTQSLSSSSGDNIASDAMNDDVDK</sequence>
<reference evidence="3" key="1">
    <citation type="journal article" date="2022" name="bioRxiv">
        <title>Sequencing and chromosome-scale assembly of the giantPleurodeles waltlgenome.</title>
        <authorList>
            <person name="Brown T."/>
            <person name="Elewa A."/>
            <person name="Iarovenko S."/>
            <person name="Subramanian E."/>
            <person name="Araus A.J."/>
            <person name="Petzold A."/>
            <person name="Susuki M."/>
            <person name="Suzuki K.-i.T."/>
            <person name="Hayashi T."/>
            <person name="Toyoda A."/>
            <person name="Oliveira C."/>
            <person name="Osipova E."/>
            <person name="Leigh N.D."/>
            <person name="Simon A."/>
            <person name="Yun M.H."/>
        </authorList>
    </citation>
    <scope>NUCLEOTIDE SEQUENCE</scope>
    <source>
        <strain evidence="3">20211129_DDA</strain>
        <tissue evidence="3">Liver</tissue>
    </source>
</reference>